<keyword evidence="2" id="KW-0812">Transmembrane</keyword>
<evidence type="ECO:0000256" key="2">
    <source>
        <dbReference type="SAM" id="Phobius"/>
    </source>
</evidence>
<dbReference type="eggNOG" id="COG1261">
    <property type="taxonomic scope" value="Bacteria"/>
</dbReference>
<evidence type="ECO:0000259" key="3">
    <source>
        <dbReference type="SMART" id="SM00858"/>
    </source>
</evidence>
<evidence type="ECO:0000313" key="4">
    <source>
        <dbReference type="EMBL" id="SEM80717.1"/>
    </source>
</evidence>
<gene>
    <name evidence="4" type="ORF">SAMN05414137_1628</name>
</gene>
<dbReference type="CDD" id="cd11614">
    <property type="entry name" value="SAF_CpaB_FlgA_like"/>
    <property type="match status" value="1"/>
</dbReference>
<proteinExistence type="predicted"/>
<dbReference type="STRING" id="235985.SAMN05414137_1628"/>
<dbReference type="RefSeq" id="WP_042449502.1">
    <property type="nucleotide sequence ID" value="NZ_BBPN01000016.1"/>
</dbReference>
<keyword evidence="5" id="KW-1185">Reference proteome</keyword>
<reference evidence="5" key="1">
    <citation type="submission" date="2016-10" db="EMBL/GenBank/DDBJ databases">
        <authorList>
            <person name="Varghese N."/>
        </authorList>
    </citation>
    <scope>NUCLEOTIDE SEQUENCE [LARGE SCALE GENOMIC DNA]</scope>
    <source>
        <strain evidence="5">DSM 45096 / BCRC 16803 / CGMCC 4.1857 / CIP 109030 / JCM 12277 / KCTC 19219 / NBRC 100920 / 33214</strain>
    </source>
</reference>
<accession>A0A1H8BFR5</accession>
<sequence length="229" mass="22630">MSNTKTRSVPEQAAPTAAAPAPKPVNARRRRPALIGLSVALIAVGGLIGAMTLTAAGQREDVLVVAKPLAFGQVITRGDLAVASISLDPALKPVGAGRLDSIIGKHASAQLLPGTTLTQADVTSDSLVQPGQQLVGLLVKPGQLPTTTLVPGEKVLIVSTPGQNPATDTGASAGAPSTLPAQVVRVGTADSSGNLTVDVSVDANAGATLAARASTGNIAIIVQSPSAVG</sequence>
<evidence type="ECO:0000256" key="1">
    <source>
        <dbReference type="SAM" id="MobiDB-lite"/>
    </source>
</evidence>
<name>A0A1H8BFR5_STRJI</name>
<keyword evidence="2" id="KW-1133">Transmembrane helix</keyword>
<dbReference type="InterPro" id="IPR013974">
    <property type="entry name" value="SAF"/>
</dbReference>
<evidence type="ECO:0000313" key="5">
    <source>
        <dbReference type="Proteomes" id="UP000183015"/>
    </source>
</evidence>
<dbReference type="EMBL" id="FOAZ01000062">
    <property type="protein sequence ID" value="SEM80717.1"/>
    <property type="molecule type" value="Genomic_DNA"/>
</dbReference>
<dbReference type="Pfam" id="PF08666">
    <property type="entry name" value="SAF"/>
    <property type="match status" value="1"/>
</dbReference>
<keyword evidence="2" id="KW-0472">Membrane</keyword>
<feature type="domain" description="SAF" evidence="3">
    <location>
        <begin position="60"/>
        <end position="123"/>
    </location>
</feature>
<protein>
    <submittedName>
        <fullName evidence="4">SAF domain-containing protein</fullName>
    </submittedName>
</protein>
<dbReference type="OrthoDB" id="3854036at2"/>
<dbReference type="Proteomes" id="UP000183015">
    <property type="component" value="Unassembled WGS sequence"/>
</dbReference>
<dbReference type="SMART" id="SM00858">
    <property type="entry name" value="SAF"/>
    <property type="match status" value="1"/>
</dbReference>
<feature type="region of interest" description="Disordered" evidence="1">
    <location>
        <begin position="1"/>
        <end position="25"/>
    </location>
</feature>
<feature type="transmembrane region" description="Helical" evidence="2">
    <location>
        <begin position="33"/>
        <end position="53"/>
    </location>
</feature>
<organism evidence="4 5">
    <name type="scientific">Streptacidiphilus jiangxiensis</name>
    <dbReference type="NCBI Taxonomy" id="235985"/>
    <lineage>
        <taxon>Bacteria</taxon>
        <taxon>Bacillati</taxon>
        <taxon>Actinomycetota</taxon>
        <taxon>Actinomycetes</taxon>
        <taxon>Kitasatosporales</taxon>
        <taxon>Streptomycetaceae</taxon>
        <taxon>Streptacidiphilus</taxon>
    </lineage>
</organism>
<dbReference type="AlphaFoldDB" id="A0A1H8BFR5"/>